<name>A0ABW4TTY0_9SPHN</name>
<organism evidence="4 5">
    <name type="scientific">Sphingomonas arantia</name>
    <dbReference type="NCBI Taxonomy" id="1460676"/>
    <lineage>
        <taxon>Bacteria</taxon>
        <taxon>Pseudomonadati</taxon>
        <taxon>Pseudomonadota</taxon>
        <taxon>Alphaproteobacteria</taxon>
        <taxon>Sphingomonadales</taxon>
        <taxon>Sphingomonadaceae</taxon>
        <taxon>Sphingomonas</taxon>
    </lineage>
</organism>
<dbReference type="Proteomes" id="UP001597400">
    <property type="component" value="Unassembled WGS sequence"/>
</dbReference>
<dbReference type="InterPro" id="IPR002469">
    <property type="entry name" value="Peptidase_S9B_N"/>
</dbReference>
<dbReference type="Pfam" id="PF00930">
    <property type="entry name" value="DPPIV_N"/>
    <property type="match status" value="1"/>
</dbReference>
<keyword evidence="5" id="KW-1185">Reference proteome</keyword>
<feature type="signal peptide" evidence="1">
    <location>
        <begin position="1"/>
        <end position="19"/>
    </location>
</feature>
<dbReference type="SUPFAM" id="SSF53474">
    <property type="entry name" value="alpha/beta-Hydrolases"/>
    <property type="match status" value="1"/>
</dbReference>
<evidence type="ECO:0000313" key="5">
    <source>
        <dbReference type="Proteomes" id="UP001597400"/>
    </source>
</evidence>
<feature type="domain" description="Peptidase S9 prolyl oligopeptidase catalytic" evidence="2">
    <location>
        <begin position="544"/>
        <end position="737"/>
    </location>
</feature>
<dbReference type="SUPFAM" id="SSF82171">
    <property type="entry name" value="DPP6 N-terminal domain-like"/>
    <property type="match status" value="1"/>
</dbReference>
<dbReference type="RefSeq" id="WP_380927955.1">
    <property type="nucleotide sequence ID" value="NZ_JBHUGS010000001.1"/>
</dbReference>
<dbReference type="PANTHER" id="PTHR11731">
    <property type="entry name" value="PROTEASE FAMILY S9B,C DIPEPTIDYL-PEPTIDASE IV-RELATED"/>
    <property type="match status" value="1"/>
</dbReference>
<dbReference type="Gene3D" id="3.40.50.1820">
    <property type="entry name" value="alpha/beta hydrolase"/>
    <property type="match status" value="1"/>
</dbReference>
<dbReference type="PANTHER" id="PTHR11731:SF193">
    <property type="entry name" value="DIPEPTIDYL PEPTIDASE 9"/>
    <property type="match status" value="1"/>
</dbReference>
<accession>A0ABW4TTY0</accession>
<evidence type="ECO:0000259" key="3">
    <source>
        <dbReference type="Pfam" id="PF00930"/>
    </source>
</evidence>
<sequence length="747" mass="81649">MSLRVPIVLAALLSTAASAQTAPAPAATQPPMLTLDRVFMSPSLNGSVPRSPKLSPDGKMATLLRARADDRDRYDLWAVDTTTGQSRMLVDSAKVGSGAEISEAEKMRRERARVGGTRGIVDYDWAPDGKSILVPIDGDLYLAGLDGAVRRLTATPTSEVDAAVSTGGRYVSFVRDQDLYVVDTGSGVERRLTSGGGGTVTWGSAEFVAQEEMDRHTGHWWAPNDARIAVARVDESKVKVVTRASIGAEGTRLYEQRYPAAGTPNAEIQLYVMAPDGTGRVKVDLGSDPDFYLARVDWSKDGGSLYVQRESRDQHKLDLLEVDPDTGKAKLLFSETAKTWINLNDGLHSLADGSLIWMSERSGYAHIYRYALGKWSALTKGDWAVKDVVGVDEVAGKVYFLANRDSPIEQQLYSVDVMKPKTPVQLTEAGWFNGATMDKSATKALVFRSNPTQPPQVYLADAAGTRVAWIEENRLDATHPYAPYLPRHVAPVFGTLKAKDGTELQYKLLSPPREPGKRYPVFVQVYGGPGAGRQVTRSWGPAIQQYLVERGWIVFSIDGRGTPDRGAAFENQIYKAMGTVEVEDQLTGVNWLKSQVFVDPGKIAVNGWSYGGYMALKLLEKAPGVFAAGVSGAPVTRWGLYDTHYTERYMGNPVTDPKPYAASDALPFATQIRDPLLMLHGMADDNVVFENSTAFYAKLQEAKLPFEMMAYPGKTHGVSGEGAQTHVWRTITDFLERRVVGVEPPAK</sequence>
<dbReference type="InterPro" id="IPR029058">
    <property type="entry name" value="AB_hydrolase_fold"/>
</dbReference>
<dbReference type="Pfam" id="PF00326">
    <property type="entry name" value="Peptidase_S9"/>
    <property type="match status" value="1"/>
</dbReference>
<comment type="caution">
    <text evidence="4">The sequence shown here is derived from an EMBL/GenBank/DDBJ whole genome shotgun (WGS) entry which is preliminary data.</text>
</comment>
<dbReference type="Gene3D" id="2.140.10.30">
    <property type="entry name" value="Dipeptidylpeptidase IV, N-terminal domain"/>
    <property type="match status" value="1"/>
</dbReference>
<evidence type="ECO:0000313" key="4">
    <source>
        <dbReference type="EMBL" id="MFD1950144.1"/>
    </source>
</evidence>
<reference evidence="5" key="1">
    <citation type="journal article" date="2019" name="Int. J. Syst. Evol. Microbiol.">
        <title>The Global Catalogue of Microorganisms (GCM) 10K type strain sequencing project: providing services to taxonomists for standard genome sequencing and annotation.</title>
        <authorList>
            <consortium name="The Broad Institute Genomics Platform"/>
            <consortium name="The Broad Institute Genome Sequencing Center for Infectious Disease"/>
            <person name="Wu L."/>
            <person name="Ma J."/>
        </authorList>
    </citation>
    <scope>NUCLEOTIDE SEQUENCE [LARGE SCALE GENOMIC DNA]</scope>
    <source>
        <strain evidence="5">CGMCC 1.12702</strain>
    </source>
</reference>
<keyword evidence="1" id="KW-0732">Signal</keyword>
<evidence type="ECO:0000256" key="1">
    <source>
        <dbReference type="SAM" id="SignalP"/>
    </source>
</evidence>
<dbReference type="InterPro" id="IPR001375">
    <property type="entry name" value="Peptidase_S9_cat"/>
</dbReference>
<feature type="domain" description="Dipeptidylpeptidase IV N-terminal" evidence="3">
    <location>
        <begin position="140"/>
        <end position="455"/>
    </location>
</feature>
<dbReference type="InterPro" id="IPR050278">
    <property type="entry name" value="Serine_Prot_S9B/DPPIV"/>
</dbReference>
<proteinExistence type="predicted"/>
<evidence type="ECO:0000259" key="2">
    <source>
        <dbReference type="Pfam" id="PF00326"/>
    </source>
</evidence>
<protein>
    <submittedName>
        <fullName evidence="4">DPP IV N-terminal domain-containing protein</fullName>
    </submittedName>
</protein>
<dbReference type="EMBL" id="JBHUGS010000001">
    <property type="protein sequence ID" value="MFD1950144.1"/>
    <property type="molecule type" value="Genomic_DNA"/>
</dbReference>
<feature type="chain" id="PRO_5045497809" evidence="1">
    <location>
        <begin position="20"/>
        <end position="747"/>
    </location>
</feature>
<gene>
    <name evidence="4" type="ORF">ACFSGX_05115</name>
</gene>